<feature type="domain" description="Carrier" evidence="10">
    <location>
        <begin position="1"/>
        <end position="75"/>
    </location>
</feature>
<dbReference type="Gene3D" id="1.10.1200.10">
    <property type="entry name" value="ACP-like"/>
    <property type="match status" value="1"/>
</dbReference>
<dbReference type="STRING" id="290054.SAMN02745114_01638"/>
<evidence type="ECO:0000313" key="11">
    <source>
        <dbReference type="EMBL" id="SJZ79950.1"/>
    </source>
</evidence>
<sequence>MIFDEIKDILAEQLDVNPDTIEMSSDLSSDLGADSLDAIDIVMSIEDQYGIEVPDSVIENMKTVEDIVNFIEGATTED</sequence>
<dbReference type="InterPro" id="IPR036736">
    <property type="entry name" value="ACP-like_sf"/>
</dbReference>
<dbReference type="GO" id="GO:0000036">
    <property type="term" value="F:acyl carrier activity"/>
    <property type="evidence" value="ECO:0007669"/>
    <property type="project" value="UniProtKB-UniRule"/>
</dbReference>
<keyword evidence="2 7" id="KW-0444">Lipid biosynthesis</keyword>
<keyword evidence="4 7" id="KW-0276">Fatty acid metabolism</keyword>
<dbReference type="GO" id="GO:0005737">
    <property type="term" value="C:cytoplasm"/>
    <property type="evidence" value="ECO:0007669"/>
    <property type="project" value="UniProtKB-SubCell"/>
</dbReference>
<dbReference type="Proteomes" id="UP000190657">
    <property type="component" value="Unassembled WGS sequence"/>
</dbReference>
<dbReference type="RefSeq" id="WP_078769067.1">
    <property type="nucleotide sequence ID" value="NZ_FUWW01000024.1"/>
</dbReference>
<dbReference type="InterPro" id="IPR009081">
    <property type="entry name" value="PP-bd_ACP"/>
</dbReference>
<comment type="function">
    <text evidence="7 9">Carrier of the growing fatty acid chain in fatty acid biosynthesis.</text>
</comment>
<evidence type="ECO:0000313" key="12">
    <source>
        <dbReference type="Proteomes" id="UP000190657"/>
    </source>
</evidence>
<dbReference type="PROSITE" id="PS50075">
    <property type="entry name" value="CARRIER"/>
    <property type="match status" value="1"/>
</dbReference>
<comment type="pathway">
    <text evidence="7 9">Lipid metabolism; fatty acid biosynthesis.</text>
</comment>
<evidence type="ECO:0000256" key="4">
    <source>
        <dbReference type="ARBA" id="ARBA00022832"/>
    </source>
</evidence>
<keyword evidence="5 7" id="KW-0443">Lipid metabolism</keyword>
<comment type="PTM">
    <text evidence="9">4'-phosphopantetheine is transferred from CoA to a specific serine of apo-ACP by acpS.</text>
</comment>
<dbReference type="GO" id="GO:0000035">
    <property type="term" value="F:acyl binding"/>
    <property type="evidence" value="ECO:0007669"/>
    <property type="project" value="TreeGrafter"/>
</dbReference>
<dbReference type="NCBIfam" id="NF002148">
    <property type="entry name" value="PRK00982.1-2"/>
    <property type="match status" value="1"/>
</dbReference>
<comment type="PTM">
    <text evidence="7">4'-phosphopantetheine is transferred from CoA to a specific serine of apo-ACP by AcpS. This modification is essential for activity because fatty acids are bound in thioester linkage to the sulfhydryl of the prosthetic group.</text>
</comment>
<evidence type="ECO:0000256" key="8">
    <source>
        <dbReference type="NCBIfam" id="TIGR00517"/>
    </source>
</evidence>
<dbReference type="HAMAP" id="MF_01217">
    <property type="entry name" value="Acyl_carrier"/>
    <property type="match status" value="1"/>
</dbReference>
<keyword evidence="1 7" id="KW-0596">Phosphopantetheine</keyword>
<dbReference type="PANTHER" id="PTHR20863">
    <property type="entry name" value="ACYL CARRIER PROTEIN"/>
    <property type="match status" value="1"/>
</dbReference>
<evidence type="ECO:0000256" key="6">
    <source>
        <dbReference type="ARBA" id="ARBA00023160"/>
    </source>
</evidence>
<evidence type="ECO:0000256" key="1">
    <source>
        <dbReference type="ARBA" id="ARBA00022450"/>
    </source>
</evidence>
<dbReference type="InterPro" id="IPR003231">
    <property type="entry name" value="ACP"/>
</dbReference>
<organism evidence="11 12">
    <name type="scientific">Eubacterium coprostanoligenes</name>
    <dbReference type="NCBI Taxonomy" id="290054"/>
    <lineage>
        <taxon>Bacteria</taxon>
        <taxon>Bacillati</taxon>
        <taxon>Bacillota</taxon>
        <taxon>Clostridia</taxon>
        <taxon>Eubacteriales</taxon>
        <taxon>Eubacteriaceae</taxon>
        <taxon>Eubacterium</taxon>
    </lineage>
</organism>
<evidence type="ECO:0000256" key="5">
    <source>
        <dbReference type="ARBA" id="ARBA00023098"/>
    </source>
</evidence>
<evidence type="ECO:0000256" key="7">
    <source>
        <dbReference type="HAMAP-Rule" id="MF_01217"/>
    </source>
</evidence>
<dbReference type="EMBL" id="FUWW01000024">
    <property type="protein sequence ID" value="SJZ79950.1"/>
    <property type="molecule type" value="Genomic_DNA"/>
</dbReference>
<dbReference type="PROSITE" id="PS00012">
    <property type="entry name" value="PHOSPHOPANTETHEINE"/>
    <property type="match status" value="1"/>
</dbReference>
<dbReference type="AlphaFoldDB" id="A0A1T4NKZ7"/>
<evidence type="ECO:0000256" key="3">
    <source>
        <dbReference type="ARBA" id="ARBA00022553"/>
    </source>
</evidence>
<keyword evidence="3 7" id="KW-0597">Phosphoprotein</keyword>
<name>A0A1T4NKZ7_9FIRM</name>
<keyword evidence="6 7" id="KW-0275">Fatty acid biosynthesis</keyword>
<dbReference type="UniPathway" id="UPA00094"/>
<dbReference type="Pfam" id="PF00550">
    <property type="entry name" value="PP-binding"/>
    <property type="match status" value="1"/>
</dbReference>
<reference evidence="11 12" key="1">
    <citation type="submission" date="2017-02" db="EMBL/GenBank/DDBJ databases">
        <authorList>
            <person name="Peterson S.W."/>
        </authorList>
    </citation>
    <scope>NUCLEOTIDE SEQUENCE [LARGE SCALE GENOMIC DNA]</scope>
    <source>
        <strain evidence="11 12">ATCC 51222</strain>
    </source>
</reference>
<gene>
    <name evidence="7" type="primary">acpP</name>
    <name evidence="11" type="ORF">SAMN02745114_01638</name>
</gene>
<protein>
    <recommendedName>
        <fullName evidence="7 8">Acyl carrier protein</fullName>
        <shortName evidence="7">ACP</shortName>
    </recommendedName>
</protein>
<keyword evidence="7" id="KW-0963">Cytoplasm</keyword>
<dbReference type="NCBIfam" id="NF002150">
    <property type="entry name" value="PRK00982.1-4"/>
    <property type="match status" value="1"/>
</dbReference>
<comment type="subcellular location">
    <subcellularLocation>
        <location evidence="7">Cytoplasm</location>
    </subcellularLocation>
</comment>
<comment type="similarity">
    <text evidence="7">Belongs to the acyl carrier protein (ACP) family.</text>
</comment>
<proteinExistence type="inferred from homology"/>
<dbReference type="OrthoDB" id="9804551at2"/>
<dbReference type="PANTHER" id="PTHR20863:SF76">
    <property type="entry name" value="CARRIER DOMAIN-CONTAINING PROTEIN"/>
    <property type="match status" value="1"/>
</dbReference>
<keyword evidence="12" id="KW-1185">Reference proteome</keyword>
<accession>A0A1T4NKZ7</accession>
<dbReference type="NCBIfam" id="TIGR00517">
    <property type="entry name" value="acyl_carrier"/>
    <property type="match status" value="1"/>
</dbReference>
<dbReference type="SUPFAM" id="SSF47336">
    <property type="entry name" value="ACP-like"/>
    <property type="match status" value="1"/>
</dbReference>
<feature type="modified residue" description="O-(pantetheine 4'-phosphoryl)serine" evidence="7">
    <location>
        <position position="35"/>
    </location>
</feature>
<evidence type="ECO:0000256" key="2">
    <source>
        <dbReference type="ARBA" id="ARBA00022516"/>
    </source>
</evidence>
<dbReference type="InterPro" id="IPR006162">
    <property type="entry name" value="Ppantetheine_attach_site"/>
</dbReference>
<evidence type="ECO:0000259" key="10">
    <source>
        <dbReference type="PROSITE" id="PS50075"/>
    </source>
</evidence>
<evidence type="ECO:0000256" key="9">
    <source>
        <dbReference type="RuleBase" id="RU003545"/>
    </source>
</evidence>